<dbReference type="Proteomes" id="UP001174691">
    <property type="component" value="Unassembled WGS sequence"/>
</dbReference>
<sequence>MATLALVVSLAALLVGSSAQSDNERVWSSVAYIYHGETTPSRGGVSITQSLTPFGAQQMFMQGSMFRARYLVDGNVTDDQTSVATHATIQGMEPLAFDSGQTTAISTNDGYISTSAIAFMQGLYPPSNLNVAQSAGGLSSAVLANGSIIDYPLNGYQYPDIQTLSTLDPDFIWINGKSTCSKYFESTLTFTDNPVMVQVHDQTLPFYQRMYDDIFSDAFPPSMGSFFYATDLYEYAAYLWNHDNRTHTKITSEDFGLLAMYAGVQQQALIGNLSVSGNQQGDMIRAISGRTLAAKVLANLKLNMASHGNTNKLNLMFGSFDPMVAFFALAGLVNGPSADNFEELPKPGAAMVFELFSNGGNGSYPAARDLWVRFLYRNSSLPGTPFIEYSLFGNGNAQSVLPYADFTSGIRAIALDGVAAWCNTCGSINLFCSGLKSNSDGSSGLPSVDGTTGSNSGRLDPAVAGAIGAAVTCGVVGLLFLAAVLLGFVHVSTSRDRRNSSLGGFKGAEKMASDNDLSYAKSGVRHERIGSWELRNGAKATEEGVAAPEAGAVVDKGRASSGARSVDDDAISVIGATPVEPRQSV</sequence>
<proteinExistence type="inferred from homology"/>
<feature type="chain" id="PRO_5041404933" evidence="3">
    <location>
        <begin position="20"/>
        <end position="585"/>
    </location>
</feature>
<keyword evidence="2" id="KW-1133">Transmembrane helix</keyword>
<dbReference type="Gene3D" id="3.40.50.1240">
    <property type="entry name" value="Phosphoglycerate mutase-like"/>
    <property type="match status" value="1"/>
</dbReference>
<comment type="similarity">
    <text evidence="1">Belongs to the histidine acid phosphatase family.</text>
</comment>
<dbReference type="PANTHER" id="PTHR11567">
    <property type="entry name" value="ACID PHOSPHATASE-RELATED"/>
    <property type="match status" value="1"/>
</dbReference>
<feature type="transmembrane region" description="Helical" evidence="2">
    <location>
        <begin position="462"/>
        <end position="489"/>
    </location>
</feature>
<evidence type="ECO:0000256" key="2">
    <source>
        <dbReference type="SAM" id="Phobius"/>
    </source>
</evidence>
<evidence type="ECO:0000313" key="4">
    <source>
        <dbReference type="EMBL" id="KAJ9144838.1"/>
    </source>
</evidence>
<dbReference type="InterPro" id="IPR029033">
    <property type="entry name" value="His_PPase_superfam"/>
</dbReference>
<dbReference type="InterPro" id="IPR000560">
    <property type="entry name" value="His_Pase_clade-2"/>
</dbReference>
<reference evidence="4" key="1">
    <citation type="submission" date="2022-07" db="EMBL/GenBank/DDBJ databases">
        <title>Fungi with potential for degradation of polypropylene.</title>
        <authorList>
            <person name="Gostincar C."/>
        </authorList>
    </citation>
    <scope>NUCLEOTIDE SEQUENCE</scope>
    <source>
        <strain evidence="4">EXF-13287</strain>
    </source>
</reference>
<name>A0AA38VQC0_9PEZI</name>
<keyword evidence="2" id="KW-0812">Transmembrane</keyword>
<evidence type="ECO:0000256" key="3">
    <source>
        <dbReference type="SAM" id="SignalP"/>
    </source>
</evidence>
<keyword evidence="3" id="KW-0732">Signal</keyword>
<dbReference type="AlphaFoldDB" id="A0AA38VQC0"/>
<dbReference type="InterPro" id="IPR050645">
    <property type="entry name" value="Histidine_acid_phosphatase"/>
</dbReference>
<dbReference type="EMBL" id="JANBVN010000095">
    <property type="protein sequence ID" value="KAJ9144838.1"/>
    <property type="molecule type" value="Genomic_DNA"/>
</dbReference>
<accession>A0AA38VQC0</accession>
<dbReference type="SUPFAM" id="SSF53254">
    <property type="entry name" value="Phosphoglycerate mutase-like"/>
    <property type="match status" value="1"/>
</dbReference>
<dbReference type="Pfam" id="PF00328">
    <property type="entry name" value="His_Phos_2"/>
    <property type="match status" value="1"/>
</dbReference>
<comment type="caution">
    <text evidence="4">The sequence shown here is derived from an EMBL/GenBank/DDBJ whole genome shotgun (WGS) entry which is preliminary data.</text>
</comment>
<keyword evidence="2" id="KW-0472">Membrane</keyword>
<keyword evidence="5" id="KW-1185">Reference proteome</keyword>
<dbReference type="GO" id="GO:0016791">
    <property type="term" value="F:phosphatase activity"/>
    <property type="evidence" value="ECO:0007669"/>
    <property type="project" value="TreeGrafter"/>
</dbReference>
<feature type="signal peptide" evidence="3">
    <location>
        <begin position="1"/>
        <end position="19"/>
    </location>
</feature>
<evidence type="ECO:0000313" key="5">
    <source>
        <dbReference type="Proteomes" id="UP001174691"/>
    </source>
</evidence>
<dbReference type="PANTHER" id="PTHR11567:SF127">
    <property type="entry name" value="HISTIDINE ACID PHOSPHATASE"/>
    <property type="match status" value="1"/>
</dbReference>
<organism evidence="4 5">
    <name type="scientific">Coniochaeta hoffmannii</name>
    <dbReference type="NCBI Taxonomy" id="91930"/>
    <lineage>
        <taxon>Eukaryota</taxon>
        <taxon>Fungi</taxon>
        <taxon>Dikarya</taxon>
        <taxon>Ascomycota</taxon>
        <taxon>Pezizomycotina</taxon>
        <taxon>Sordariomycetes</taxon>
        <taxon>Sordariomycetidae</taxon>
        <taxon>Coniochaetales</taxon>
        <taxon>Coniochaetaceae</taxon>
        <taxon>Coniochaeta</taxon>
    </lineage>
</organism>
<gene>
    <name evidence="4" type="ORF">NKR19_g6282</name>
</gene>
<protein>
    <submittedName>
        <fullName evidence="4">Phosphoglycerate mutase-like protein</fullName>
    </submittedName>
</protein>
<evidence type="ECO:0000256" key="1">
    <source>
        <dbReference type="ARBA" id="ARBA00005375"/>
    </source>
</evidence>